<comment type="caution">
    <text evidence="2">The sequence shown here is derived from an EMBL/GenBank/DDBJ whole genome shotgun (WGS) entry which is preliminary data.</text>
</comment>
<accession>A0A4Q9DSA2</accession>
<name>A0A4Q9DSA2_9BACL</name>
<feature type="region of interest" description="Disordered" evidence="1">
    <location>
        <begin position="1"/>
        <end position="32"/>
    </location>
</feature>
<sequence length="68" mass="8040">MIKRLRTTNRKKRMRKPRRAASSIRKNMKTPANQEGRIIDYLAYKEGHEAGLAQGFEDGYRQMYAEDH</sequence>
<dbReference type="AlphaFoldDB" id="A0A4Q9DSA2"/>
<gene>
    <name evidence="2" type="ORF">EYB31_14195</name>
</gene>
<proteinExistence type="predicted"/>
<evidence type="ECO:0000313" key="2">
    <source>
        <dbReference type="EMBL" id="TBL78644.1"/>
    </source>
</evidence>
<dbReference type="RefSeq" id="WP_131014000.1">
    <property type="nucleotide sequence ID" value="NZ_SIRE01000009.1"/>
</dbReference>
<dbReference type="Proteomes" id="UP000293142">
    <property type="component" value="Unassembled WGS sequence"/>
</dbReference>
<reference evidence="2 3" key="1">
    <citation type="submission" date="2019-02" db="EMBL/GenBank/DDBJ databases">
        <title>Paenibacillus sp. nov., isolated from surface-sterilized tissue of Thalictrum simplex L.</title>
        <authorList>
            <person name="Tuo L."/>
        </authorList>
    </citation>
    <scope>NUCLEOTIDE SEQUENCE [LARGE SCALE GENOMIC DNA]</scope>
    <source>
        <strain evidence="2 3">N2SHLJ1</strain>
    </source>
</reference>
<keyword evidence="3" id="KW-1185">Reference proteome</keyword>
<dbReference type="EMBL" id="SIRE01000009">
    <property type="protein sequence ID" value="TBL78644.1"/>
    <property type="molecule type" value="Genomic_DNA"/>
</dbReference>
<evidence type="ECO:0000313" key="3">
    <source>
        <dbReference type="Proteomes" id="UP000293142"/>
    </source>
</evidence>
<protein>
    <recommendedName>
        <fullName evidence="4">Flagellar assembly protein H</fullName>
    </recommendedName>
</protein>
<evidence type="ECO:0008006" key="4">
    <source>
        <dbReference type="Google" id="ProtNLM"/>
    </source>
</evidence>
<evidence type="ECO:0000256" key="1">
    <source>
        <dbReference type="SAM" id="MobiDB-lite"/>
    </source>
</evidence>
<organism evidence="2 3">
    <name type="scientific">Paenibacillus thalictri</name>
    <dbReference type="NCBI Taxonomy" id="2527873"/>
    <lineage>
        <taxon>Bacteria</taxon>
        <taxon>Bacillati</taxon>
        <taxon>Bacillota</taxon>
        <taxon>Bacilli</taxon>
        <taxon>Bacillales</taxon>
        <taxon>Paenibacillaceae</taxon>
        <taxon>Paenibacillus</taxon>
    </lineage>
</organism>
<feature type="compositionally biased region" description="Basic residues" evidence="1">
    <location>
        <begin position="1"/>
        <end position="19"/>
    </location>
</feature>